<dbReference type="AlphaFoldDB" id="A0A1B0CA79"/>
<dbReference type="EMBL" id="AJWK01003376">
    <property type="status" value="NOT_ANNOTATED_CDS"/>
    <property type="molecule type" value="Genomic_DNA"/>
</dbReference>
<evidence type="ECO:0000256" key="7">
    <source>
        <dbReference type="SAM" id="MobiDB-lite"/>
    </source>
</evidence>
<evidence type="ECO:0000313" key="11">
    <source>
        <dbReference type="Proteomes" id="UP000092461"/>
    </source>
</evidence>
<feature type="compositionally biased region" description="Basic and acidic residues" evidence="7">
    <location>
        <begin position="356"/>
        <end position="365"/>
    </location>
</feature>
<keyword evidence="11" id="KW-1185">Reference proteome</keyword>
<feature type="compositionally biased region" description="Low complexity" evidence="7">
    <location>
        <begin position="124"/>
        <end position="138"/>
    </location>
</feature>
<evidence type="ECO:0000313" key="10">
    <source>
        <dbReference type="EnsemblMetazoa" id="LLOJ000851-PA"/>
    </source>
</evidence>
<name>A0A1B0CA79_LUTLO</name>
<proteinExistence type="predicted"/>
<keyword evidence="5" id="KW-0804">Transcription</keyword>
<feature type="compositionally biased region" description="Basic residues" evidence="7">
    <location>
        <begin position="391"/>
        <end position="400"/>
    </location>
</feature>
<dbReference type="VEuPathDB" id="VectorBase:LLOJ000851"/>
<evidence type="ECO:0000256" key="6">
    <source>
        <dbReference type="ARBA" id="ARBA00025466"/>
    </source>
</evidence>
<evidence type="ECO:0000256" key="5">
    <source>
        <dbReference type="ARBA" id="ARBA00023163"/>
    </source>
</evidence>
<evidence type="ECO:0000256" key="1">
    <source>
        <dbReference type="ARBA" id="ARBA00011764"/>
    </source>
</evidence>
<keyword evidence="3" id="KW-0805">Transcription regulation</keyword>
<dbReference type="VEuPathDB" id="VectorBase:LLONM1_011251"/>
<keyword evidence="4" id="KW-0238">DNA-binding</keyword>
<reference evidence="10" key="3">
    <citation type="submission" date="2020-05" db="UniProtKB">
        <authorList>
            <consortium name="EnsemblMetazoa"/>
        </authorList>
    </citation>
    <scope>IDENTIFICATION</scope>
    <source>
        <strain evidence="10">Jacobina</strain>
    </source>
</reference>
<dbReference type="Proteomes" id="UP000092461">
    <property type="component" value="Unassembled WGS sequence"/>
</dbReference>
<dbReference type="InterPro" id="IPR028002">
    <property type="entry name" value="Myb_DNA-bind_5"/>
</dbReference>
<dbReference type="VEuPathDB" id="VectorBase:LLONM1_001725"/>
<feature type="compositionally biased region" description="Polar residues" evidence="7">
    <location>
        <begin position="345"/>
        <end position="355"/>
    </location>
</feature>
<evidence type="ECO:0000259" key="8">
    <source>
        <dbReference type="Pfam" id="PF13873"/>
    </source>
</evidence>
<evidence type="ECO:0000256" key="3">
    <source>
        <dbReference type="ARBA" id="ARBA00023015"/>
    </source>
</evidence>
<dbReference type="GO" id="GO:0003677">
    <property type="term" value="F:DNA binding"/>
    <property type="evidence" value="ECO:0007669"/>
    <property type="project" value="UniProtKB-KW"/>
</dbReference>
<feature type="domain" description="Myb/SANT-like DNA-binding" evidence="8">
    <location>
        <begin position="16"/>
        <end position="86"/>
    </location>
</feature>
<dbReference type="EnsemblMetazoa" id="LLOJ000851-RA">
    <property type="protein sequence ID" value="LLOJ000851-PA"/>
    <property type="gene ID" value="LLOJ000851"/>
</dbReference>
<comment type="function">
    <text evidence="6">Involved in transvection phenomena (= synapsis-dependent gene expression), where the synaptic pairing of chromosomes carrying genes with which zeste interacts influences the expression of these genes. Zeste binds to DNA and stimulates transcription from a nearby promoter.</text>
</comment>
<evidence type="ECO:0000313" key="9">
    <source>
        <dbReference type="EMBL" id="MBC1180646.1"/>
    </source>
</evidence>
<dbReference type="Pfam" id="PF13873">
    <property type="entry name" value="Myb_DNA-bind_5"/>
    <property type="match status" value="2"/>
</dbReference>
<dbReference type="EMBL" id="GITU01011943">
    <property type="protein sequence ID" value="MBC1180646.1"/>
    <property type="molecule type" value="Transcribed_RNA"/>
</dbReference>
<evidence type="ECO:0000256" key="4">
    <source>
        <dbReference type="ARBA" id="ARBA00023125"/>
    </source>
</evidence>
<feature type="domain" description="Myb/SANT-like DNA-binding" evidence="8">
    <location>
        <begin position="263"/>
        <end position="333"/>
    </location>
</feature>
<protein>
    <recommendedName>
        <fullName evidence="2">Regulatory protein zeste</fullName>
    </recommendedName>
</protein>
<sequence>MNSEGIAGEGASRHYKMTNVQKQKLLQFMEDHPKLQKGKYDYSFTMEQARDLWMKLTKILNATQGPKKTWLYWRKSWHDLQTMQRKTGKTTKEILADMERDVEAESKIEYLDVGRLDGSVDQKAPTSSSPAVVSASSSRGAPKLTKNEKLPDNFVLLDHDDNVEHEYYKKKLELMERQTIAFEIQAQSQQIQAETLLEIAETIKDVKEMLKDMNNLRIPRVDRPGVLAETVELNPKAKIQKKFIFCTAMSSDDVEIWPDGRRRYKRITVKQQERMFKFIEEHPQLLQRKYNKNFTTLQARRLWVKFGEAINAVEGPKKTWMNWKKSFLDMKCRRDKPEGRGCNLQLPNVQPSGDGQTHEDDHIDTDYPVDVNKLEHLTETSPPERIQPSRTSKRSSRTISRRSGSIKSDPQSPPEVQMNSNEESYNCDDYSNRDELLRKQIEVIERQTMAFESLAQSMRLQAEVFLQLSESVDNLTSVIKDLKKS</sequence>
<feature type="region of interest" description="Disordered" evidence="7">
    <location>
        <begin position="339"/>
        <end position="429"/>
    </location>
</feature>
<reference evidence="9" key="2">
    <citation type="journal article" date="2020" name="BMC">
        <title>Leishmania infection induces a limited differential gene expression in the sand fly midgut.</title>
        <authorList>
            <person name="Coutinho-Abreu I.V."/>
            <person name="Serafim T.D."/>
            <person name="Meneses C."/>
            <person name="Kamhawi S."/>
            <person name="Oliveira F."/>
            <person name="Valenzuela J.G."/>
        </authorList>
    </citation>
    <scope>NUCLEOTIDE SEQUENCE</scope>
    <source>
        <strain evidence="9">Jacobina</strain>
        <tissue evidence="9">Midgut</tissue>
    </source>
</reference>
<feature type="region of interest" description="Disordered" evidence="7">
    <location>
        <begin position="119"/>
        <end position="146"/>
    </location>
</feature>
<reference evidence="11" key="1">
    <citation type="submission" date="2012-05" db="EMBL/GenBank/DDBJ databases">
        <title>Whole Genome Assembly of Lutzomyia longipalpis.</title>
        <authorList>
            <person name="Richards S."/>
            <person name="Qu C."/>
            <person name="Dillon R."/>
            <person name="Worley K."/>
            <person name="Scherer S."/>
            <person name="Batterton M."/>
            <person name="Taylor A."/>
            <person name="Hawes A."/>
            <person name="Hernandez B."/>
            <person name="Kovar C."/>
            <person name="Mandapat C."/>
            <person name="Pham C."/>
            <person name="Qu C."/>
            <person name="Jing C."/>
            <person name="Bess C."/>
            <person name="Bandaranaike D."/>
            <person name="Ngo D."/>
            <person name="Ongeri F."/>
            <person name="Arias F."/>
            <person name="Lara F."/>
            <person name="Weissenberger G."/>
            <person name="Kamau G."/>
            <person name="Han H."/>
            <person name="Shen H."/>
            <person name="Dinh H."/>
            <person name="Khalil I."/>
            <person name="Jones J."/>
            <person name="Shafer J."/>
            <person name="Jayaseelan J."/>
            <person name="Quiroz J."/>
            <person name="Blankenburg K."/>
            <person name="Nguyen L."/>
            <person name="Jackson L."/>
            <person name="Francisco L."/>
            <person name="Tang L.-Y."/>
            <person name="Pu L.-L."/>
            <person name="Perales L."/>
            <person name="Lorensuhewa L."/>
            <person name="Munidasa M."/>
            <person name="Coyle M."/>
            <person name="Taylor M."/>
            <person name="Puazo M."/>
            <person name="Firestine M."/>
            <person name="Scheel M."/>
            <person name="Javaid M."/>
            <person name="Wang M."/>
            <person name="Li M."/>
            <person name="Tabassum N."/>
            <person name="Saada N."/>
            <person name="Osuji N."/>
            <person name="Aqrawi P."/>
            <person name="Fu Q."/>
            <person name="Thornton R."/>
            <person name="Raj R."/>
            <person name="Goodspeed R."/>
            <person name="Mata R."/>
            <person name="Najjar R."/>
            <person name="Gubbala S."/>
            <person name="Lee S."/>
            <person name="Denson S."/>
            <person name="Patil S."/>
            <person name="Macmil S."/>
            <person name="Qi S."/>
            <person name="Matskevitch T."/>
            <person name="Palculict T."/>
            <person name="Mathew T."/>
            <person name="Vee V."/>
            <person name="Velamala V."/>
            <person name="Korchina V."/>
            <person name="Cai W."/>
            <person name="Liu W."/>
            <person name="Dai W."/>
            <person name="Zou X."/>
            <person name="Zhu Y."/>
            <person name="Zhang Y."/>
            <person name="Wu Y.-Q."/>
            <person name="Xin Y."/>
            <person name="Nazarath L."/>
            <person name="Kovar C."/>
            <person name="Han Y."/>
            <person name="Muzny D."/>
            <person name="Gibbs R."/>
        </authorList>
    </citation>
    <scope>NUCLEOTIDE SEQUENCE [LARGE SCALE GENOMIC DNA]</scope>
    <source>
        <strain evidence="11">Jacobina</strain>
    </source>
</reference>
<evidence type="ECO:0000256" key="2">
    <source>
        <dbReference type="ARBA" id="ARBA00016807"/>
    </source>
</evidence>
<organism evidence="10 11">
    <name type="scientific">Lutzomyia longipalpis</name>
    <name type="common">Sand fly</name>
    <dbReference type="NCBI Taxonomy" id="7200"/>
    <lineage>
        <taxon>Eukaryota</taxon>
        <taxon>Metazoa</taxon>
        <taxon>Ecdysozoa</taxon>
        <taxon>Arthropoda</taxon>
        <taxon>Hexapoda</taxon>
        <taxon>Insecta</taxon>
        <taxon>Pterygota</taxon>
        <taxon>Neoptera</taxon>
        <taxon>Endopterygota</taxon>
        <taxon>Diptera</taxon>
        <taxon>Nematocera</taxon>
        <taxon>Psychodoidea</taxon>
        <taxon>Psychodidae</taxon>
        <taxon>Lutzomyia</taxon>
        <taxon>Lutzomyia</taxon>
    </lineage>
</organism>
<accession>A0A1B0CA79</accession>
<comment type="subunit">
    <text evidence="1">Self-associates forming complexes of several hundred monomers.</text>
</comment>